<gene>
    <name evidence="3" type="ORF">FJN17_08055</name>
</gene>
<reference evidence="4" key="1">
    <citation type="submission" date="2019-06" db="EMBL/GenBank/DDBJ databases">
        <title>Whole-Genome Sequence of Bradyrhizobium sp. 3 Strain 65S1MB.</title>
        <authorList>
            <person name="Bromfield E.S.P."/>
            <person name="Cloutier S."/>
            <person name="Nguyen H.D.T."/>
        </authorList>
    </citation>
    <scope>NUCLEOTIDE SEQUENCE [LARGE SCALE GENOMIC DNA]</scope>
    <source>
        <strain evidence="4">65S1MB</strain>
    </source>
</reference>
<protein>
    <submittedName>
        <fullName evidence="3">Uncharacterized protein</fullName>
    </submittedName>
</protein>
<keyword evidence="4" id="KW-1185">Reference proteome</keyword>
<keyword evidence="1" id="KW-0175">Coiled coil</keyword>
<feature type="coiled-coil region" evidence="1">
    <location>
        <begin position="279"/>
        <end position="310"/>
    </location>
</feature>
<dbReference type="Proteomes" id="UP000319298">
    <property type="component" value="Chromosome"/>
</dbReference>
<name>A0ABX5W4J0_9BRAD</name>
<evidence type="ECO:0000256" key="2">
    <source>
        <dbReference type="SAM" id="MobiDB-lite"/>
    </source>
</evidence>
<accession>A0ABX5W4J0</accession>
<dbReference type="EMBL" id="CP041090">
    <property type="protein sequence ID" value="QDF37522.1"/>
    <property type="molecule type" value="Genomic_DNA"/>
</dbReference>
<evidence type="ECO:0000313" key="3">
    <source>
        <dbReference type="EMBL" id="QDF37522.1"/>
    </source>
</evidence>
<evidence type="ECO:0000256" key="1">
    <source>
        <dbReference type="SAM" id="Coils"/>
    </source>
</evidence>
<reference evidence="3 4" key="2">
    <citation type="journal article" date="2020" name="Int. J. Syst. Evol. Microbiol.">
        <title>Description and complete genome sequences of Bradyrhizobium symbiodeficiens sp. nov., a non-symbiotic bacterium associated with legumes native to Canada.</title>
        <authorList>
            <person name="Bromfield E.S.P."/>
            <person name="Cloutier S."/>
            <person name="Nguyen H.D.T."/>
        </authorList>
    </citation>
    <scope>NUCLEOTIDE SEQUENCE [LARGE SCALE GENOMIC DNA]</scope>
    <source>
        <strain evidence="3 4">65S1MB</strain>
    </source>
</reference>
<proteinExistence type="predicted"/>
<sequence length="458" mass="51112">MPTISRDKLYEQVWSRPMTKVAAEYGVTSTALKKTCNRHKIPTPERGYWAKLEHDKPVRQVSLPKLTDSRLDQVHIFGVAAQHLPEQVSKAGTEARERLMKTSDLAAAAGPADSRVEEPPILGATRRAISKARPDAEGFTNGQGRGIVSLKIAPGSADRTLQLLARLFALADTEGYRPKVSDTGLELAAEDVSIAFGIEERPRKTPHDPTAAELKPRDDNLRYGISKDPWPKYDHSPSGRLAIVIQANLWSGLRRTWSDGKTQKIETMLPEIVAGIAEHAALLRERRRAAEESERQRRKAEARRRREEAFNAREKRRLEFVDAIHEQLLKRSKLTTVLAHLEQSVAEGRNRTESLSAWIQRRIQQIDALTSPEFLDLSARSAKLGFVEPPSDPDNEYASGYYAYPSTPRLQLWSIDEEKELATSTGTLEWAIHAGLLPAGEDPPAKDETAEAEPPPQS</sequence>
<dbReference type="RefSeq" id="WP_140478982.1">
    <property type="nucleotide sequence ID" value="NZ_CP041090.2"/>
</dbReference>
<organism evidence="3 4">
    <name type="scientific">Bradyrhizobium symbiodeficiens</name>
    <dbReference type="NCBI Taxonomy" id="1404367"/>
    <lineage>
        <taxon>Bacteria</taxon>
        <taxon>Pseudomonadati</taxon>
        <taxon>Pseudomonadota</taxon>
        <taxon>Alphaproteobacteria</taxon>
        <taxon>Hyphomicrobiales</taxon>
        <taxon>Nitrobacteraceae</taxon>
        <taxon>Bradyrhizobium</taxon>
    </lineage>
</organism>
<evidence type="ECO:0000313" key="4">
    <source>
        <dbReference type="Proteomes" id="UP000319298"/>
    </source>
</evidence>
<feature type="region of interest" description="Disordered" evidence="2">
    <location>
        <begin position="435"/>
        <end position="458"/>
    </location>
</feature>